<feature type="compositionally biased region" description="Polar residues" evidence="4">
    <location>
        <begin position="391"/>
        <end position="401"/>
    </location>
</feature>
<feature type="domain" description="Signal transduction histidine kinase subgroup 3 dimerisation and phosphoacceptor" evidence="6">
    <location>
        <begin position="206"/>
        <end position="272"/>
    </location>
</feature>
<dbReference type="GO" id="GO:0000155">
    <property type="term" value="F:phosphorelay sensor kinase activity"/>
    <property type="evidence" value="ECO:0007669"/>
    <property type="project" value="InterPro"/>
</dbReference>
<proteinExistence type="predicted"/>
<dbReference type="eggNOG" id="COG4585">
    <property type="taxonomic scope" value="Bacteria"/>
</dbReference>
<evidence type="ECO:0000256" key="3">
    <source>
        <dbReference type="ARBA" id="ARBA00023012"/>
    </source>
</evidence>
<dbReference type="PANTHER" id="PTHR24421">
    <property type="entry name" value="NITRATE/NITRITE SENSOR PROTEIN NARX-RELATED"/>
    <property type="match status" value="1"/>
</dbReference>
<evidence type="ECO:0000313" key="7">
    <source>
        <dbReference type="EMBL" id="KGN29691.1"/>
    </source>
</evidence>
<evidence type="ECO:0000259" key="5">
    <source>
        <dbReference type="Pfam" id="PF02518"/>
    </source>
</evidence>
<dbReference type="GO" id="GO:0046983">
    <property type="term" value="F:protein dimerization activity"/>
    <property type="evidence" value="ECO:0007669"/>
    <property type="project" value="InterPro"/>
</dbReference>
<name>A0A0A0J217_9MICO</name>
<dbReference type="SUPFAM" id="SSF55874">
    <property type="entry name" value="ATPase domain of HSP90 chaperone/DNA topoisomerase II/histidine kinase"/>
    <property type="match status" value="1"/>
</dbReference>
<organism evidence="7 8">
    <name type="scientific">Knoellia sinensis KCTC 19936</name>
    <dbReference type="NCBI Taxonomy" id="1385520"/>
    <lineage>
        <taxon>Bacteria</taxon>
        <taxon>Bacillati</taxon>
        <taxon>Actinomycetota</taxon>
        <taxon>Actinomycetes</taxon>
        <taxon>Micrococcales</taxon>
        <taxon>Intrasporangiaceae</taxon>
        <taxon>Knoellia</taxon>
    </lineage>
</organism>
<gene>
    <name evidence="7" type="ORF">N802_11515</name>
</gene>
<accession>A0A0A0J217</accession>
<dbReference type="GO" id="GO:0016020">
    <property type="term" value="C:membrane"/>
    <property type="evidence" value="ECO:0007669"/>
    <property type="project" value="InterPro"/>
</dbReference>
<comment type="caution">
    <text evidence="7">The sequence shown here is derived from an EMBL/GenBank/DDBJ whole genome shotgun (WGS) entry which is preliminary data.</text>
</comment>
<evidence type="ECO:0000259" key="6">
    <source>
        <dbReference type="Pfam" id="PF07730"/>
    </source>
</evidence>
<evidence type="ECO:0000313" key="8">
    <source>
        <dbReference type="Proteomes" id="UP000030002"/>
    </source>
</evidence>
<keyword evidence="1" id="KW-0808">Transferase</keyword>
<dbReference type="EMBL" id="AVPJ01000032">
    <property type="protein sequence ID" value="KGN29691.1"/>
    <property type="molecule type" value="Genomic_DNA"/>
</dbReference>
<evidence type="ECO:0000256" key="4">
    <source>
        <dbReference type="SAM" id="MobiDB-lite"/>
    </source>
</evidence>
<feature type="region of interest" description="Disordered" evidence="4">
    <location>
        <begin position="378"/>
        <end position="401"/>
    </location>
</feature>
<dbReference type="InterPro" id="IPR050482">
    <property type="entry name" value="Sensor_HK_TwoCompSys"/>
</dbReference>
<dbReference type="Pfam" id="PF02518">
    <property type="entry name" value="HATPase_c"/>
    <property type="match status" value="1"/>
</dbReference>
<dbReference type="InterPro" id="IPR011712">
    <property type="entry name" value="Sig_transdc_His_kin_sub3_dim/P"/>
</dbReference>
<dbReference type="AlphaFoldDB" id="A0A0A0J217"/>
<dbReference type="Pfam" id="PF07730">
    <property type="entry name" value="HisKA_3"/>
    <property type="match status" value="1"/>
</dbReference>
<keyword evidence="3" id="KW-0902">Two-component regulatory system</keyword>
<dbReference type="PANTHER" id="PTHR24421:SF58">
    <property type="entry name" value="SIGNAL TRANSDUCTION HISTIDINE-PROTEIN KINASE_PHOSPHATASE UHPB"/>
    <property type="match status" value="1"/>
</dbReference>
<dbReference type="Gene3D" id="3.30.565.10">
    <property type="entry name" value="Histidine kinase-like ATPase, C-terminal domain"/>
    <property type="match status" value="1"/>
</dbReference>
<dbReference type="InterPro" id="IPR003594">
    <property type="entry name" value="HATPase_dom"/>
</dbReference>
<dbReference type="Gene3D" id="1.20.5.1930">
    <property type="match status" value="1"/>
</dbReference>
<dbReference type="Proteomes" id="UP000030002">
    <property type="component" value="Unassembled WGS sequence"/>
</dbReference>
<feature type="domain" description="Histidine kinase/HSP90-like ATPase" evidence="5">
    <location>
        <begin position="312"/>
        <end position="395"/>
    </location>
</feature>
<dbReference type="OrthoDB" id="5242012at2"/>
<keyword evidence="2" id="KW-0418">Kinase</keyword>
<dbReference type="STRING" id="1385520.N802_11515"/>
<protein>
    <submittedName>
        <fullName evidence="7">Uncharacterized protein</fullName>
    </submittedName>
</protein>
<evidence type="ECO:0000256" key="2">
    <source>
        <dbReference type="ARBA" id="ARBA00022777"/>
    </source>
</evidence>
<sequence>MGMWAVPVAAAVGLALGDKGPVDELVRWVVTAVSATVLVALAHALTQVWSPGWSTAVACVSVLPATWLANRLATQLAYSRGPQQSLRALPLLLAGTTGAEEVGPLVARTVRDALASPASLVRVGPHVLGSSGDTALHLFEVPVLLHRNEVAVLAAAARPGETSLSRRDLDVMAAVAVTAAPALAGARAARAAAEAHHLAATARDRERDRLHADLHDELGPALSGLSLTAAAISSRLATDDTVTASRLVEELRGGIGHTATRVRELAYDLRPTVVEPTQLAPLLKQRLGTGGPPEITLDVEPCDLSLPDHVRPAVVRVVLEAVTNVRRHAEALHCSVHVARVGDEVRVVVDDDGIGPGTAGSGIGLGSIAARTAALHGTSSLRPRPGGGSRLTATFTTGSEG</sequence>
<evidence type="ECO:0000256" key="1">
    <source>
        <dbReference type="ARBA" id="ARBA00022679"/>
    </source>
</evidence>
<dbReference type="InterPro" id="IPR036890">
    <property type="entry name" value="HATPase_C_sf"/>
</dbReference>
<dbReference type="RefSeq" id="WP_035919497.1">
    <property type="nucleotide sequence ID" value="NZ_AVPJ01000032.1"/>
</dbReference>
<reference evidence="7 8" key="1">
    <citation type="submission" date="2013-08" db="EMBL/GenBank/DDBJ databases">
        <title>The genome sequence of Knoellia sinensis.</title>
        <authorList>
            <person name="Zhu W."/>
            <person name="Wang G."/>
        </authorList>
    </citation>
    <scope>NUCLEOTIDE SEQUENCE [LARGE SCALE GENOMIC DNA]</scope>
    <source>
        <strain evidence="7 8">KCTC 19936</strain>
    </source>
</reference>
<keyword evidence="8" id="KW-1185">Reference proteome</keyword>